<comment type="caution">
    <text evidence="1">The sequence shown here is derived from an EMBL/GenBank/DDBJ whole genome shotgun (WGS) entry which is preliminary data.</text>
</comment>
<organism evidence="1 2">
    <name type="scientific">Datura stramonium</name>
    <name type="common">Jimsonweed</name>
    <name type="synonym">Common thornapple</name>
    <dbReference type="NCBI Taxonomy" id="4076"/>
    <lineage>
        <taxon>Eukaryota</taxon>
        <taxon>Viridiplantae</taxon>
        <taxon>Streptophyta</taxon>
        <taxon>Embryophyta</taxon>
        <taxon>Tracheophyta</taxon>
        <taxon>Spermatophyta</taxon>
        <taxon>Magnoliopsida</taxon>
        <taxon>eudicotyledons</taxon>
        <taxon>Gunneridae</taxon>
        <taxon>Pentapetalae</taxon>
        <taxon>asterids</taxon>
        <taxon>lamiids</taxon>
        <taxon>Solanales</taxon>
        <taxon>Solanaceae</taxon>
        <taxon>Solanoideae</taxon>
        <taxon>Datureae</taxon>
        <taxon>Datura</taxon>
    </lineage>
</organism>
<sequence>MFLTNDRVEAWLTLNLKDLLLDKYLWQNPLDSTVVASKCANVVAGAGSVKTSASVINIRHLAGKSYIEYRTDDLDDAPVFFKRGNPEPEVVGLIL</sequence>
<evidence type="ECO:0000313" key="1">
    <source>
        <dbReference type="EMBL" id="MCD9645256.1"/>
    </source>
</evidence>
<protein>
    <submittedName>
        <fullName evidence="1">Uncharacterized protein</fullName>
    </submittedName>
</protein>
<reference evidence="1 2" key="1">
    <citation type="journal article" date="2021" name="BMC Genomics">
        <title>Datura genome reveals duplications of psychoactive alkaloid biosynthetic genes and high mutation rate following tissue culture.</title>
        <authorList>
            <person name="Rajewski A."/>
            <person name="Carter-House D."/>
            <person name="Stajich J."/>
            <person name="Litt A."/>
        </authorList>
    </citation>
    <scope>NUCLEOTIDE SEQUENCE [LARGE SCALE GENOMIC DNA]</scope>
    <source>
        <strain evidence="1">AR-01</strain>
    </source>
</reference>
<gene>
    <name evidence="1" type="ORF">HAX54_034042</name>
</gene>
<name>A0ABS8VFX3_DATST</name>
<proteinExistence type="predicted"/>
<keyword evidence="2" id="KW-1185">Reference proteome</keyword>
<evidence type="ECO:0000313" key="2">
    <source>
        <dbReference type="Proteomes" id="UP000823775"/>
    </source>
</evidence>
<dbReference type="EMBL" id="JACEIK010004378">
    <property type="protein sequence ID" value="MCD9645256.1"/>
    <property type="molecule type" value="Genomic_DNA"/>
</dbReference>
<accession>A0ABS8VFX3</accession>
<dbReference type="Proteomes" id="UP000823775">
    <property type="component" value="Unassembled WGS sequence"/>
</dbReference>